<reference evidence="2 3" key="1">
    <citation type="submission" date="2024-05" db="EMBL/GenBank/DDBJ databases">
        <title>Genome sequencing and assembly of Indian major carp, Cirrhinus mrigala (Hamilton, 1822).</title>
        <authorList>
            <person name="Mohindra V."/>
            <person name="Chowdhury L.M."/>
            <person name="Lal K."/>
            <person name="Jena J.K."/>
        </authorList>
    </citation>
    <scope>NUCLEOTIDE SEQUENCE [LARGE SCALE GENOMIC DNA]</scope>
    <source>
        <strain evidence="2">CM1030</strain>
        <tissue evidence="2">Blood</tissue>
    </source>
</reference>
<evidence type="ECO:0000313" key="2">
    <source>
        <dbReference type="EMBL" id="KAL0183969.1"/>
    </source>
</evidence>
<dbReference type="PANTHER" id="PTHR35842">
    <property type="entry name" value="SI:CH211-67E16.11"/>
    <property type="match status" value="1"/>
</dbReference>
<gene>
    <name evidence="2" type="ORF">M9458_019665</name>
</gene>
<comment type="caution">
    <text evidence="2">The sequence shown here is derived from an EMBL/GenBank/DDBJ whole genome shotgun (WGS) entry which is preliminary data.</text>
</comment>
<name>A0ABD0QCS2_CIRMR</name>
<accession>A0ABD0QCS2</accession>
<evidence type="ECO:0000256" key="1">
    <source>
        <dbReference type="SAM" id="SignalP"/>
    </source>
</evidence>
<keyword evidence="3" id="KW-1185">Reference proteome</keyword>
<protein>
    <submittedName>
        <fullName evidence="2">Uncharacterized protein</fullName>
    </submittedName>
</protein>
<evidence type="ECO:0000313" key="3">
    <source>
        <dbReference type="Proteomes" id="UP001529510"/>
    </source>
</evidence>
<keyword evidence="1" id="KW-0732">Signal</keyword>
<dbReference type="AlphaFoldDB" id="A0ABD0QCS2"/>
<dbReference type="Proteomes" id="UP001529510">
    <property type="component" value="Unassembled WGS sequence"/>
</dbReference>
<sequence length="155" mass="16905">MKLQCVPLFICALLIGECCGSRLDRWVRTGLQYLKLNLCRRVSLPESECKKLSHLHLSGVVVYVSESGSGKVLAILPDSYSSGALQSKQSGLSVEPSADDESRTNEELYTGASAHDAVLLLDPSPGESFGHPVVLFYVDFNVTKKKCAHMDGIYL</sequence>
<feature type="signal peptide" evidence="1">
    <location>
        <begin position="1"/>
        <end position="20"/>
    </location>
</feature>
<dbReference type="PANTHER" id="PTHR35842:SF1">
    <property type="entry name" value="SI:CH211-67E16.11"/>
    <property type="match status" value="1"/>
</dbReference>
<feature type="non-terminal residue" evidence="2">
    <location>
        <position position="155"/>
    </location>
</feature>
<organism evidence="2 3">
    <name type="scientific">Cirrhinus mrigala</name>
    <name type="common">Mrigala</name>
    <dbReference type="NCBI Taxonomy" id="683832"/>
    <lineage>
        <taxon>Eukaryota</taxon>
        <taxon>Metazoa</taxon>
        <taxon>Chordata</taxon>
        <taxon>Craniata</taxon>
        <taxon>Vertebrata</taxon>
        <taxon>Euteleostomi</taxon>
        <taxon>Actinopterygii</taxon>
        <taxon>Neopterygii</taxon>
        <taxon>Teleostei</taxon>
        <taxon>Ostariophysi</taxon>
        <taxon>Cypriniformes</taxon>
        <taxon>Cyprinidae</taxon>
        <taxon>Labeoninae</taxon>
        <taxon>Labeonini</taxon>
        <taxon>Cirrhinus</taxon>
    </lineage>
</organism>
<proteinExistence type="predicted"/>
<feature type="chain" id="PRO_5044744369" evidence="1">
    <location>
        <begin position="21"/>
        <end position="155"/>
    </location>
</feature>
<dbReference type="EMBL" id="JAMKFB020000009">
    <property type="protein sequence ID" value="KAL0183969.1"/>
    <property type="molecule type" value="Genomic_DNA"/>
</dbReference>